<name>A0A915L321_ROMCU</name>
<sequence length="170" mass="19160">MSKFLFLAYFGFAASIYFCQGAVKTTKAKINCEFEDEKFSTAGCPFKFYVSELPEGPCALDREWCLSLVYDNVTVTSGDKTCKSSKRGSVGKCDSWGLCKRLMSRKSEQPQRGCFVKRDFSYKNPDSSRVFKVPELKIYCCKTGDRCNKVSRHGPMSCEPLSEPWPPAQA</sequence>
<feature type="signal peptide" evidence="1">
    <location>
        <begin position="1"/>
        <end position="21"/>
    </location>
</feature>
<dbReference type="WBParaSite" id="nRc.2.0.1.t44892-RA">
    <property type="protein sequence ID" value="nRc.2.0.1.t44892-RA"/>
    <property type="gene ID" value="nRc.2.0.1.g44892"/>
</dbReference>
<protein>
    <submittedName>
        <fullName evidence="3">Uncharacterized protein</fullName>
    </submittedName>
</protein>
<organism evidence="2 3">
    <name type="scientific">Romanomermis culicivorax</name>
    <name type="common">Nematode worm</name>
    <dbReference type="NCBI Taxonomy" id="13658"/>
    <lineage>
        <taxon>Eukaryota</taxon>
        <taxon>Metazoa</taxon>
        <taxon>Ecdysozoa</taxon>
        <taxon>Nematoda</taxon>
        <taxon>Enoplea</taxon>
        <taxon>Dorylaimia</taxon>
        <taxon>Mermithida</taxon>
        <taxon>Mermithoidea</taxon>
        <taxon>Mermithidae</taxon>
        <taxon>Romanomermis</taxon>
    </lineage>
</organism>
<evidence type="ECO:0000313" key="3">
    <source>
        <dbReference type="WBParaSite" id="nRc.2.0.1.t44892-RA"/>
    </source>
</evidence>
<feature type="chain" id="PRO_5036722323" evidence="1">
    <location>
        <begin position="22"/>
        <end position="170"/>
    </location>
</feature>
<evidence type="ECO:0000313" key="2">
    <source>
        <dbReference type="Proteomes" id="UP000887565"/>
    </source>
</evidence>
<proteinExistence type="predicted"/>
<keyword evidence="1" id="KW-0732">Signal</keyword>
<evidence type="ECO:0000256" key="1">
    <source>
        <dbReference type="SAM" id="SignalP"/>
    </source>
</evidence>
<reference evidence="3" key="1">
    <citation type="submission" date="2022-11" db="UniProtKB">
        <authorList>
            <consortium name="WormBaseParasite"/>
        </authorList>
    </citation>
    <scope>IDENTIFICATION</scope>
</reference>
<dbReference type="AlphaFoldDB" id="A0A915L321"/>
<accession>A0A915L321</accession>
<dbReference type="Proteomes" id="UP000887565">
    <property type="component" value="Unplaced"/>
</dbReference>
<keyword evidence="2" id="KW-1185">Reference proteome</keyword>